<dbReference type="Pfam" id="PF24894">
    <property type="entry name" value="Hexapep_GlmU"/>
    <property type="match status" value="1"/>
</dbReference>
<dbReference type="GO" id="GO:0005978">
    <property type="term" value="P:glycogen biosynthetic process"/>
    <property type="evidence" value="ECO:0007669"/>
    <property type="project" value="UniProtKB-KW"/>
</dbReference>
<dbReference type="InterPro" id="IPR011004">
    <property type="entry name" value="Trimer_LpxA-like_sf"/>
</dbReference>
<sequence length="373" mass="42097">MNNVMGIIVTGGRNERMMELSSKRSVAAIPVGGKYRAIDFVLSNMVNSGINKVGVVTQYSFRSLMDHLGSGKEWDLDRRKDGLFLFPPYLAGDNTGWYKGSADGMYNNISFLRRSNEEYVLISTGNCVYKTQYHDLLAFHKEKDADITMMYRDCYDFADEDMQNLGVVEIGEDGRVLDIQEKPLFPKSKNANMAVYLLKRTFLISLLQESASHAQYDFVTDILIKKLAELKVFAYEYKGYWKPMNSISMFYGCNMELLNPEISSELFLKDGRVFTKVKDETPAKYNEEAEVNNALIADGCIIEGTVINSVLFRGVVVRKGALIKDSIVMQDSVIEEGANLERVILDKEVHVTQGKMLKGEATYPMIVSKNSVI</sequence>
<keyword evidence="5" id="KW-0808">Transferase</keyword>
<dbReference type="InterPro" id="IPR029044">
    <property type="entry name" value="Nucleotide-diphossugar_trans"/>
</dbReference>
<dbReference type="PANTHER" id="PTHR43523:SF6">
    <property type="entry name" value="GLYCOGEN BIOSYNTHESIS PROTEIN GLGD"/>
    <property type="match status" value="1"/>
</dbReference>
<keyword evidence="6" id="KW-1185">Reference proteome</keyword>
<proteinExistence type="inferred from homology"/>
<feature type="domain" description="Glucose-1-phosphate adenylyltransferase/Bifunctional protein GlmU-like C-terminal hexapeptide" evidence="4">
    <location>
        <begin position="286"/>
        <end position="355"/>
    </location>
</feature>
<feature type="domain" description="Nucleotidyl transferase" evidence="3">
    <location>
        <begin position="6"/>
        <end position="255"/>
    </location>
</feature>
<keyword evidence="5" id="KW-0548">Nucleotidyltransferase</keyword>
<evidence type="ECO:0000313" key="5">
    <source>
        <dbReference type="EMBL" id="NDL66352.1"/>
    </source>
</evidence>
<name>A0A7X5HTF5_9FIRM</name>
<gene>
    <name evidence="5" type="primary">glgD</name>
    <name evidence="5" type="ORF">GXN74_01140</name>
</gene>
<dbReference type="Proteomes" id="UP000461585">
    <property type="component" value="Unassembled WGS sequence"/>
</dbReference>
<dbReference type="CDD" id="cd02508">
    <property type="entry name" value="ADP_Glucose_PP"/>
    <property type="match status" value="1"/>
</dbReference>
<dbReference type="InterPro" id="IPR011832">
    <property type="entry name" value="GlgDAde_trans"/>
</dbReference>
<keyword evidence="2" id="KW-0320">Glycogen biosynthesis</keyword>
<dbReference type="AlphaFoldDB" id="A0A7X5HTF5"/>
<organism evidence="5 6">
    <name type="scientific">Anaerotalea alkaliphila</name>
    <dbReference type="NCBI Taxonomy" id="2662126"/>
    <lineage>
        <taxon>Bacteria</taxon>
        <taxon>Bacillati</taxon>
        <taxon>Bacillota</taxon>
        <taxon>Clostridia</taxon>
        <taxon>Eubacteriales</taxon>
        <taxon>Anaerotalea</taxon>
    </lineage>
</organism>
<comment type="similarity">
    <text evidence="1">Belongs to the bacterial/plant glucose-1-phosphate adenylyltransferase family.</text>
</comment>
<evidence type="ECO:0000259" key="4">
    <source>
        <dbReference type="Pfam" id="PF24894"/>
    </source>
</evidence>
<dbReference type="InterPro" id="IPR011831">
    <property type="entry name" value="ADP-Glc_PPase"/>
</dbReference>
<dbReference type="Gene3D" id="2.160.10.10">
    <property type="entry name" value="Hexapeptide repeat proteins"/>
    <property type="match status" value="1"/>
</dbReference>
<dbReference type="SUPFAM" id="SSF53448">
    <property type="entry name" value="Nucleotide-diphospho-sugar transferases"/>
    <property type="match status" value="1"/>
</dbReference>
<dbReference type="Gene3D" id="3.90.550.10">
    <property type="entry name" value="Spore Coat Polysaccharide Biosynthesis Protein SpsA, Chain A"/>
    <property type="match status" value="1"/>
</dbReference>
<evidence type="ECO:0000313" key="6">
    <source>
        <dbReference type="Proteomes" id="UP000461585"/>
    </source>
</evidence>
<dbReference type="EMBL" id="JAAEEH010000002">
    <property type="protein sequence ID" value="NDL66352.1"/>
    <property type="molecule type" value="Genomic_DNA"/>
</dbReference>
<dbReference type="Pfam" id="PF00483">
    <property type="entry name" value="NTP_transferase"/>
    <property type="match status" value="1"/>
</dbReference>
<evidence type="ECO:0000256" key="2">
    <source>
        <dbReference type="ARBA" id="ARBA00023056"/>
    </source>
</evidence>
<comment type="caution">
    <text evidence="5">The sequence shown here is derived from an EMBL/GenBank/DDBJ whole genome shotgun (WGS) entry which is preliminary data.</text>
</comment>
<dbReference type="CDD" id="cd04651">
    <property type="entry name" value="LbH_G1P_AT_C"/>
    <property type="match status" value="1"/>
</dbReference>
<dbReference type="PANTHER" id="PTHR43523">
    <property type="entry name" value="GLUCOSE-1-PHOSPHATE ADENYLYLTRANSFERASE-RELATED"/>
    <property type="match status" value="1"/>
</dbReference>
<dbReference type="GO" id="GO:0008878">
    <property type="term" value="F:glucose-1-phosphate adenylyltransferase activity"/>
    <property type="evidence" value="ECO:0007669"/>
    <property type="project" value="UniProtKB-EC"/>
</dbReference>
<evidence type="ECO:0000259" key="3">
    <source>
        <dbReference type="Pfam" id="PF00483"/>
    </source>
</evidence>
<evidence type="ECO:0000256" key="1">
    <source>
        <dbReference type="ARBA" id="ARBA00010443"/>
    </source>
</evidence>
<dbReference type="NCBIfam" id="TIGR02092">
    <property type="entry name" value="glgD"/>
    <property type="match status" value="1"/>
</dbReference>
<protein>
    <submittedName>
        <fullName evidence="5">Glucose-1-phosphate adenylyltransferase subunit GlgD</fullName>
        <ecNumber evidence="5">2.7.7.27</ecNumber>
    </submittedName>
</protein>
<dbReference type="InterPro" id="IPR056818">
    <property type="entry name" value="GlmU/GlgC-like_hexapep"/>
</dbReference>
<dbReference type="InterPro" id="IPR005835">
    <property type="entry name" value="NTP_transferase_dom"/>
</dbReference>
<dbReference type="RefSeq" id="WP_162369083.1">
    <property type="nucleotide sequence ID" value="NZ_JAAEEH010000002.1"/>
</dbReference>
<dbReference type="EC" id="2.7.7.27" evidence="5"/>
<reference evidence="5 6" key="1">
    <citation type="submission" date="2020-01" db="EMBL/GenBank/DDBJ databases">
        <title>Anaeroalcalibacter tamaniensis gen. nov., sp. nov., moderately halophilic strictly anaerobic fermenter bacterium from mud volcano of Taman peninsula.</title>
        <authorList>
            <person name="Frolova A."/>
            <person name="Merkel A.Y."/>
            <person name="Slobodkin A.I."/>
        </authorList>
    </citation>
    <scope>NUCLEOTIDE SEQUENCE [LARGE SCALE GENOMIC DNA]</scope>
    <source>
        <strain evidence="5 6">F-3ap</strain>
    </source>
</reference>
<dbReference type="SUPFAM" id="SSF51161">
    <property type="entry name" value="Trimeric LpxA-like enzymes"/>
    <property type="match status" value="1"/>
</dbReference>
<accession>A0A7X5HTF5</accession>